<dbReference type="EMBL" id="BLLF01000123">
    <property type="protein sequence ID" value="GFH07898.1"/>
    <property type="molecule type" value="Genomic_DNA"/>
</dbReference>
<proteinExistence type="predicted"/>
<feature type="non-terminal residue" evidence="2">
    <location>
        <position position="130"/>
    </location>
</feature>
<organism evidence="2 3">
    <name type="scientific">Haematococcus lacustris</name>
    <name type="common">Green alga</name>
    <name type="synonym">Haematococcus pluvialis</name>
    <dbReference type="NCBI Taxonomy" id="44745"/>
    <lineage>
        <taxon>Eukaryota</taxon>
        <taxon>Viridiplantae</taxon>
        <taxon>Chlorophyta</taxon>
        <taxon>core chlorophytes</taxon>
        <taxon>Chlorophyceae</taxon>
        <taxon>CS clade</taxon>
        <taxon>Chlamydomonadales</taxon>
        <taxon>Haematococcaceae</taxon>
        <taxon>Haematococcus</taxon>
    </lineage>
</organism>
<dbReference type="InterPro" id="IPR028235">
    <property type="entry name" value="DNAAF3_C"/>
</dbReference>
<evidence type="ECO:0000313" key="3">
    <source>
        <dbReference type="Proteomes" id="UP000485058"/>
    </source>
</evidence>
<feature type="domain" description="Dynein assembly factor 3 C-terminal" evidence="1">
    <location>
        <begin position="19"/>
        <end position="94"/>
    </location>
</feature>
<keyword evidence="3" id="KW-1185">Reference proteome</keyword>
<dbReference type="Proteomes" id="UP000485058">
    <property type="component" value="Unassembled WGS sequence"/>
</dbReference>
<evidence type="ECO:0000259" key="1">
    <source>
        <dbReference type="Pfam" id="PF14740"/>
    </source>
</evidence>
<feature type="non-terminal residue" evidence="2">
    <location>
        <position position="1"/>
    </location>
</feature>
<comment type="caution">
    <text evidence="2">The sequence shown here is derived from an EMBL/GenBank/DDBJ whole genome shotgun (WGS) entry which is preliminary data.</text>
</comment>
<protein>
    <recommendedName>
        <fullName evidence="1">Dynein assembly factor 3 C-terminal domain-containing protein</fullName>
    </recommendedName>
</protein>
<gene>
    <name evidence="2" type="ORF">HaLaN_02773</name>
</gene>
<accession>A0A699YJ15</accession>
<sequence length="130" mass="13475">SGSGSGSAGNAGPNSLLAKLLTGKPRLRASFAAASVGHRHVHLLAETHGLRQACRPGALLAVESGRYMLQLKKEQVEAFNAKILELATTAGWVAAEAELETKLRTPAPHSGSSGMALTEAHLLFQAPQSA</sequence>
<reference evidence="2 3" key="1">
    <citation type="submission" date="2020-02" db="EMBL/GenBank/DDBJ databases">
        <title>Draft genome sequence of Haematococcus lacustris strain NIES-144.</title>
        <authorList>
            <person name="Morimoto D."/>
            <person name="Nakagawa S."/>
            <person name="Yoshida T."/>
            <person name="Sawayama S."/>
        </authorList>
    </citation>
    <scope>NUCLEOTIDE SEQUENCE [LARGE SCALE GENOMIC DNA]</scope>
    <source>
        <strain evidence="2 3">NIES-144</strain>
    </source>
</reference>
<dbReference type="Pfam" id="PF14740">
    <property type="entry name" value="DUF4471"/>
    <property type="match status" value="1"/>
</dbReference>
<dbReference type="AlphaFoldDB" id="A0A699YJ15"/>
<evidence type="ECO:0000313" key="2">
    <source>
        <dbReference type="EMBL" id="GFH07898.1"/>
    </source>
</evidence>
<name>A0A699YJ15_HAELA</name>